<dbReference type="Proteomes" id="UP001218188">
    <property type="component" value="Unassembled WGS sequence"/>
</dbReference>
<accession>A0AAD6SM50</accession>
<name>A0AAD6SM50_9AGAR</name>
<keyword evidence="2" id="KW-1185">Reference proteome</keyword>
<proteinExistence type="predicted"/>
<dbReference type="EMBL" id="JARJCM010000091">
    <property type="protein sequence ID" value="KAJ7030379.1"/>
    <property type="molecule type" value="Genomic_DNA"/>
</dbReference>
<comment type="caution">
    <text evidence="1">The sequence shown here is derived from an EMBL/GenBank/DDBJ whole genome shotgun (WGS) entry which is preliminary data.</text>
</comment>
<gene>
    <name evidence="1" type="ORF">C8F04DRAFT_731788</name>
</gene>
<evidence type="ECO:0000313" key="2">
    <source>
        <dbReference type="Proteomes" id="UP001218188"/>
    </source>
</evidence>
<protein>
    <submittedName>
        <fullName evidence="1">Uncharacterized protein</fullName>
    </submittedName>
</protein>
<dbReference type="AlphaFoldDB" id="A0AAD6SM50"/>
<organism evidence="1 2">
    <name type="scientific">Mycena alexandri</name>
    <dbReference type="NCBI Taxonomy" id="1745969"/>
    <lineage>
        <taxon>Eukaryota</taxon>
        <taxon>Fungi</taxon>
        <taxon>Dikarya</taxon>
        <taxon>Basidiomycota</taxon>
        <taxon>Agaricomycotina</taxon>
        <taxon>Agaricomycetes</taxon>
        <taxon>Agaricomycetidae</taxon>
        <taxon>Agaricales</taxon>
        <taxon>Marasmiineae</taxon>
        <taxon>Mycenaceae</taxon>
        <taxon>Mycena</taxon>
    </lineage>
</organism>
<sequence length="112" mass="12324">MPISGTGALTSIITQLSFVVSLVALFCPPLTNLLPDTVQQMISYSWAAIRNKSSTQFAKAQGGRSNIQKAAVTWCVTLHDQFNLFQLWIAVGWECTHSIQFSRGSPRGTLYC</sequence>
<reference evidence="1" key="1">
    <citation type="submission" date="2023-03" db="EMBL/GenBank/DDBJ databases">
        <title>Massive genome expansion in bonnet fungi (Mycena s.s.) driven by repeated elements and novel gene families across ecological guilds.</title>
        <authorList>
            <consortium name="Lawrence Berkeley National Laboratory"/>
            <person name="Harder C.B."/>
            <person name="Miyauchi S."/>
            <person name="Viragh M."/>
            <person name="Kuo A."/>
            <person name="Thoen E."/>
            <person name="Andreopoulos B."/>
            <person name="Lu D."/>
            <person name="Skrede I."/>
            <person name="Drula E."/>
            <person name="Henrissat B."/>
            <person name="Morin E."/>
            <person name="Kohler A."/>
            <person name="Barry K."/>
            <person name="LaButti K."/>
            <person name="Morin E."/>
            <person name="Salamov A."/>
            <person name="Lipzen A."/>
            <person name="Mereny Z."/>
            <person name="Hegedus B."/>
            <person name="Baldrian P."/>
            <person name="Stursova M."/>
            <person name="Weitz H."/>
            <person name="Taylor A."/>
            <person name="Grigoriev I.V."/>
            <person name="Nagy L.G."/>
            <person name="Martin F."/>
            <person name="Kauserud H."/>
        </authorList>
    </citation>
    <scope>NUCLEOTIDE SEQUENCE</scope>
    <source>
        <strain evidence="1">CBHHK200</strain>
    </source>
</reference>
<evidence type="ECO:0000313" key="1">
    <source>
        <dbReference type="EMBL" id="KAJ7030379.1"/>
    </source>
</evidence>